<protein>
    <submittedName>
        <fullName evidence="4">Uncharacterized protein</fullName>
    </submittedName>
</protein>
<evidence type="ECO:0000256" key="1">
    <source>
        <dbReference type="ARBA" id="ARBA00006739"/>
    </source>
</evidence>
<evidence type="ECO:0000313" key="5">
    <source>
        <dbReference type="Proteomes" id="UP000178372"/>
    </source>
</evidence>
<dbReference type="SUPFAM" id="SSF53448">
    <property type="entry name" value="Nucleotide-diphospho-sugar transferases"/>
    <property type="match status" value="1"/>
</dbReference>
<proteinExistence type="inferred from homology"/>
<reference evidence="4 5" key="1">
    <citation type="journal article" date="2016" name="Nat. Commun.">
        <title>Thousands of microbial genomes shed light on interconnected biogeochemical processes in an aquifer system.</title>
        <authorList>
            <person name="Anantharaman K."/>
            <person name="Brown C.T."/>
            <person name="Hug L.A."/>
            <person name="Sharon I."/>
            <person name="Castelle C.J."/>
            <person name="Probst A.J."/>
            <person name="Thomas B.C."/>
            <person name="Singh A."/>
            <person name="Wilkins M.J."/>
            <person name="Karaoz U."/>
            <person name="Brodie E.L."/>
            <person name="Williams K.H."/>
            <person name="Hubbard S.S."/>
            <person name="Banfield J.F."/>
        </authorList>
    </citation>
    <scope>NUCLEOTIDE SEQUENCE [LARGE SCALE GENOMIC DNA]</scope>
</reference>
<dbReference type="GO" id="GO:0016757">
    <property type="term" value="F:glycosyltransferase activity"/>
    <property type="evidence" value="ECO:0007669"/>
    <property type="project" value="UniProtKB-KW"/>
</dbReference>
<keyword evidence="3" id="KW-0808">Transferase</keyword>
<sequence length="277" mass="31935">MKLAVVTVNYKTYHLTNEFILSLQKAGLDVKDRHLFIVDVSPTPVPFEDQDNVTVMLSANKGYANGVNVGLKYAIKQGYDGFVIINNDTQVETRFLISVEESISKNPASIIGGKIYYAPGFEYHKDRYQKKDLGKVIWYAGGKCDWENVMTTHVGVDEVDEGQFNKKIETEFMTGCLMCFDKKTLDKVGYFDESYFLYYEDADWCERAKNKKIKLIYDPSIIIWHKNSQSTGGPGSEVHSRYQERNRLMFGLKYAPFRTKAHLLKNYFADLKFIPRK</sequence>
<dbReference type="Proteomes" id="UP000178372">
    <property type="component" value="Unassembled WGS sequence"/>
</dbReference>
<gene>
    <name evidence="4" type="ORF">A2690_04170</name>
</gene>
<comment type="caution">
    <text evidence="4">The sequence shown here is derived from an EMBL/GenBank/DDBJ whole genome shotgun (WGS) entry which is preliminary data.</text>
</comment>
<evidence type="ECO:0000256" key="2">
    <source>
        <dbReference type="ARBA" id="ARBA00022676"/>
    </source>
</evidence>
<evidence type="ECO:0000256" key="3">
    <source>
        <dbReference type="ARBA" id="ARBA00022679"/>
    </source>
</evidence>
<keyword evidence="2" id="KW-0328">Glycosyltransferase</keyword>
<dbReference type="PANTHER" id="PTHR43179:SF12">
    <property type="entry name" value="GALACTOFURANOSYLTRANSFERASE GLFT2"/>
    <property type="match status" value="1"/>
</dbReference>
<accession>A0A1F7GCB4</accession>
<dbReference type="PANTHER" id="PTHR43179">
    <property type="entry name" value="RHAMNOSYLTRANSFERASE WBBL"/>
    <property type="match status" value="1"/>
</dbReference>
<evidence type="ECO:0000313" key="4">
    <source>
        <dbReference type="EMBL" id="OGK16518.1"/>
    </source>
</evidence>
<dbReference type="AlphaFoldDB" id="A0A1F7GCB4"/>
<name>A0A1F7GCB4_9BACT</name>
<comment type="similarity">
    <text evidence="1">Belongs to the glycosyltransferase 2 family.</text>
</comment>
<dbReference type="EMBL" id="MFZF01000016">
    <property type="protein sequence ID" value="OGK16518.1"/>
    <property type="molecule type" value="Genomic_DNA"/>
</dbReference>
<organism evidence="4 5">
    <name type="scientific">Candidatus Roizmanbacteria bacterium RIFCSPHIGHO2_01_FULL_39_12b</name>
    <dbReference type="NCBI Taxonomy" id="1802030"/>
    <lineage>
        <taxon>Bacteria</taxon>
        <taxon>Candidatus Roizmaniibacteriota</taxon>
    </lineage>
</organism>
<dbReference type="Gene3D" id="3.90.550.10">
    <property type="entry name" value="Spore Coat Polysaccharide Biosynthesis Protein SpsA, Chain A"/>
    <property type="match status" value="1"/>
</dbReference>
<dbReference type="InterPro" id="IPR029044">
    <property type="entry name" value="Nucleotide-diphossugar_trans"/>
</dbReference>